<reference evidence="1 2" key="1">
    <citation type="submission" date="2007-06" db="EMBL/GenBank/DDBJ databases">
        <authorList>
            <person name="Green D."/>
            <person name="Ferriera S."/>
            <person name="Johnson J."/>
            <person name="Kravitz S."/>
            <person name="Beeson K."/>
            <person name="Sutton G."/>
            <person name="Rogers Y.-H."/>
            <person name="Friedman R."/>
            <person name="Frazier M."/>
            <person name="Venter J.C."/>
        </authorList>
    </citation>
    <scope>NUCLEOTIDE SEQUENCE [LARGE SCALE GENOMIC DNA]</scope>
    <source>
        <strain evidence="1 2">DG893</strain>
    </source>
</reference>
<accession>A6F030</accession>
<proteinExistence type="predicted"/>
<dbReference type="InterPro" id="IPR019613">
    <property type="entry name" value="DUF4198"/>
</dbReference>
<dbReference type="eggNOG" id="COG5266">
    <property type="taxonomic scope" value="Bacteria"/>
</dbReference>
<dbReference type="AlphaFoldDB" id="A6F030"/>
<evidence type="ECO:0000313" key="1">
    <source>
        <dbReference type="EMBL" id="EDM47943.1"/>
    </source>
</evidence>
<sequence length="247" mass="26771">MVIALGLASGAQAHFQELIPDTDIVTQATGRQLGLQLQFTHPMSGGPVMAMDTPRQFGVLTVSGKQDLMSQLTANTGSAPQSFMANYTIKGPGDLVFYLEPAPYWEPAEGLMIVHYTKTVVPAFGGKENWQAEVGFPVEITPLTRPYGLWAGNLFTGIVKQEGEPVPFAEVEVEWRNDGSLDVPNDVYATQVVRADANGVFSYAMPRAGWWGFSALLEAPGSMTNPEGKQVPVESGALIWVHAREMD</sequence>
<name>A6F030_9GAMM</name>
<dbReference type="Pfam" id="PF10670">
    <property type="entry name" value="DUF4198"/>
    <property type="match status" value="1"/>
</dbReference>
<evidence type="ECO:0000313" key="2">
    <source>
        <dbReference type="Proteomes" id="UP000005856"/>
    </source>
</evidence>
<dbReference type="EMBL" id="ABCP01000011">
    <property type="protein sequence ID" value="EDM47943.1"/>
    <property type="molecule type" value="Genomic_DNA"/>
</dbReference>
<organism evidence="1 2">
    <name type="scientific">Marinobacter algicola DG893</name>
    <dbReference type="NCBI Taxonomy" id="443152"/>
    <lineage>
        <taxon>Bacteria</taxon>
        <taxon>Pseudomonadati</taxon>
        <taxon>Pseudomonadota</taxon>
        <taxon>Gammaproteobacteria</taxon>
        <taxon>Pseudomonadales</taxon>
        <taxon>Marinobacteraceae</taxon>
        <taxon>Marinobacter</taxon>
    </lineage>
</organism>
<dbReference type="STRING" id="443152.MDG893_15175"/>
<protein>
    <submittedName>
        <fullName evidence="1">Lipoprotein, putative</fullName>
    </submittedName>
</protein>
<keyword evidence="1" id="KW-0449">Lipoprotein</keyword>
<dbReference type="Proteomes" id="UP000005856">
    <property type="component" value="Unassembled WGS sequence"/>
</dbReference>
<comment type="caution">
    <text evidence="1">The sequence shown here is derived from an EMBL/GenBank/DDBJ whole genome shotgun (WGS) entry which is preliminary data.</text>
</comment>
<gene>
    <name evidence="1" type="ORF">MDG893_15175</name>
</gene>
<keyword evidence="2" id="KW-1185">Reference proteome</keyword>